<evidence type="ECO:0000313" key="3">
    <source>
        <dbReference type="Proteomes" id="UP000287651"/>
    </source>
</evidence>
<evidence type="ECO:0000259" key="1">
    <source>
        <dbReference type="PROSITE" id="PS51634"/>
    </source>
</evidence>
<feature type="domain" description="CRC" evidence="1">
    <location>
        <begin position="5"/>
        <end position="85"/>
    </location>
</feature>
<gene>
    <name evidence="2" type="ORF">B296_00024804</name>
</gene>
<dbReference type="GO" id="GO:0003700">
    <property type="term" value="F:DNA-binding transcription factor activity"/>
    <property type="evidence" value="ECO:0007669"/>
    <property type="project" value="InterPro"/>
</dbReference>
<proteinExistence type="predicted"/>
<comment type="caution">
    <text evidence="2">The sequence shown here is derived from an EMBL/GenBank/DDBJ whole genome shotgun (WGS) entry which is preliminary data.</text>
</comment>
<dbReference type="Proteomes" id="UP000287651">
    <property type="component" value="Unassembled WGS sequence"/>
</dbReference>
<dbReference type="PROSITE" id="PS51634">
    <property type="entry name" value="CRC"/>
    <property type="match status" value="1"/>
</dbReference>
<dbReference type="PANTHER" id="PTHR46159">
    <property type="entry name" value="PROTEIN TESMIN/TSO1-LIKE CXC 2"/>
    <property type="match status" value="1"/>
</dbReference>
<evidence type="ECO:0000313" key="2">
    <source>
        <dbReference type="EMBL" id="RRT64292.1"/>
    </source>
</evidence>
<organism evidence="2 3">
    <name type="scientific">Ensete ventricosum</name>
    <name type="common">Abyssinian banana</name>
    <name type="synonym">Musa ensete</name>
    <dbReference type="NCBI Taxonomy" id="4639"/>
    <lineage>
        <taxon>Eukaryota</taxon>
        <taxon>Viridiplantae</taxon>
        <taxon>Streptophyta</taxon>
        <taxon>Embryophyta</taxon>
        <taxon>Tracheophyta</taxon>
        <taxon>Spermatophyta</taxon>
        <taxon>Magnoliopsida</taxon>
        <taxon>Liliopsida</taxon>
        <taxon>Zingiberales</taxon>
        <taxon>Musaceae</taxon>
        <taxon>Ensete</taxon>
    </lineage>
</organism>
<dbReference type="EMBL" id="AMZH03006252">
    <property type="protein sequence ID" value="RRT64292.1"/>
    <property type="molecule type" value="Genomic_DNA"/>
</dbReference>
<dbReference type="AlphaFoldDB" id="A0A426ZJX8"/>
<accession>A0A426ZJX8</accession>
<dbReference type="InterPro" id="IPR005172">
    <property type="entry name" value="CRC"/>
</dbReference>
<dbReference type="PANTHER" id="PTHR46159:SF6">
    <property type="entry name" value="OS12G0605300 PROTEIN"/>
    <property type="match status" value="1"/>
</dbReference>
<dbReference type="Pfam" id="PF03638">
    <property type="entry name" value="TCR"/>
    <property type="match status" value="1"/>
</dbReference>
<dbReference type="InterPro" id="IPR044522">
    <property type="entry name" value="TSO1-like"/>
</dbReference>
<name>A0A426ZJX8_ENSVE</name>
<reference evidence="2 3" key="1">
    <citation type="journal article" date="2014" name="Agronomy (Basel)">
        <title>A Draft Genome Sequence for Ensete ventricosum, the Drought-Tolerant Tree Against Hunger.</title>
        <authorList>
            <person name="Harrison J."/>
            <person name="Moore K.A."/>
            <person name="Paszkiewicz K."/>
            <person name="Jones T."/>
            <person name="Grant M."/>
            <person name="Ambacheew D."/>
            <person name="Muzemil S."/>
            <person name="Studholme D.J."/>
        </authorList>
    </citation>
    <scope>NUCLEOTIDE SEQUENCE [LARGE SCALE GENOMIC DNA]</scope>
</reference>
<sequence length="85" mass="9573">MQLQEVEVLEAVSDGLVLRYCDCFAAGTFCSEVCGCQQCINRPENEDTIHEARQQIESRNPLAFAPKVLYASNPPKDSEVRTYDM</sequence>
<protein>
    <recommendedName>
        <fullName evidence="1">CRC domain-containing protein</fullName>
    </recommendedName>
</protein>